<dbReference type="Proteomes" id="UP000242705">
    <property type="component" value="Unassembled WGS sequence"/>
</dbReference>
<evidence type="ECO:0000259" key="1">
    <source>
        <dbReference type="PROSITE" id="PS50910"/>
    </source>
</evidence>
<dbReference type="Gene3D" id="1.20.120.330">
    <property type="entry name" value="Nucleotidyltransferases domain 2"/>
    <property type="match status" value="1"/>
</dbReference>
<protein>
    <submittedName>
        <fullName evidence="2">HEPN domain-containing protein</fullName>
    </submittedName>
</protein>
<sequence length="133" mass="15131">MRERFSMNDPVKMWRAYAQEDLDVARHAVSVGWLNSACFHAQQCGEKWLKALLTYYGQPVPRSHDLDYLADLVEPFAKNVGDIREATLVLTEYAVSSRYPSPLEIDVDEAAQAVSYAQQIQEWAEVHLARSAD</sequence>
<evidence type="ECO:0000313" key="3">
    <source>
        <dbReference type="Proteomes" id="UP000242705"/>
    </source>
</evidence>
<reference evidence="2 3" key="1">
    <citation type="journal article" date="2014" name="BMC Genomics">
        <title>Comparison of environmental and isolate Sulfobacillus genomes reveals diverse carbon, sulfur, nitrogen, and hydrogen metabolisms.</title>
        <authorList>
            <person name="Justice N.B."/>
            <person name="Norman A."/>
            <person name="Brown C.T."/>
            <person name="Singh A."/>
            <person name="Thomas B.C."/>
            <person name="Banfield J.F."/>
        </authorList>
    </citation>
    <scope>NUCLEOTIDE SEQUENCE [LARGE SCALE GENOMIC DNA]</scope>
    <source>
        <strain evidence="2">AMDSBA5</strain>
    </source>
</reference>
<dbReference type="Pfam" id="PF05168">
    <property type="entry name" value="HEPN"/>
    <property type="match status" value="1"/>
</dbReference>
<proteinExistence type="predicted"/>
<organism evidence="2 3">
    <name type="scientific">Sulfobacillus thermosulfidooxidans</name>
    <dbReference type="NCBI Taxonomy" id="28034"/>
    <lineage>
        <taxon>Bacteria</taxon>
        <taxon>Bacillati</taxon>
        <taxon>Bacillota</taxon>
        <taxon>Clostridia</taxon>
        <taxon>Eubacteriales</taxon>
        <taxon>Clostridiales Family XVII. Incertae Sedis</taxon>
        <taxon>Sulfobacillus</taxon>
    </lineage>
</organism>
<dbReference type="PROSITE" id="PS50910">
    <property type="entry name" value="HEPN"/>
    <property type="match status" value="1"/>
</dbReference>
<feature type="domain" description="HEPN" evidence="1">
    <location>
        <begin position="15"/>
        <end position="120"/>
    </location>
</feature>
<comment type="caution">
    <text evidence="2">The sequence shown here is derived from an EMBL/GenBank/DDBJ whole genome shotgun (WGS) entry which is preliminary data.</text>
</comment>
<dbReference type="SUPFAM" id="SSF81593">
    <property type="entry name" value="Nucleotidyltransferase substrate binding subunit/domain"/>
    <property type="match status" value="1"/>
</dbReference>
<evidence type="ECO:0000313" key="2">
    <source>
        <dbReference type="EMBL" id="PSR24240.1"/>
    </source>
</evidence>
<name>A0A2T2WPS5_SULTH</name>
<dbReference type="InterPro" id="IPR007842">
    <property type="entry name" value="HEPN_dom"/>
</dbReference>
<dbReference type="EMBL" id="PXYX01000060">
    <property type="protein sequence ID" value="PSR24240.1"/>
    <property type="molecule type" value="Genomic_DNA"/>
</dbReference>
<dbReference type="AlphaFoldDB" id="A0A2T2WPS5"/>
<accession>A0A2T2WPS5</accession>
<dbReference type="SMART" id="SM00748">
    <property type="entry name" value="HEPN"/>
    <property type="match status" value="1"/>
</dbReference>
<gene>
    <name evidence="2" type="ORF">C7B47_15330</name>
</gene>